<evidence type="ECO:0000256" key="1">
    <source>
        <dbReference type="ARBA" id="ARBA00022553"/>
    </source>
</evidence>
<dbReference type="SUPFAM" id="SSF52172">
    <property type="entry name" value="CheY-like"/>
    <property type="match status" value="1"/>
</dbReference>
<dbReference type="Pfam" id="PF00072">
    <property type="entry name" value="Response_reg"/>
    <property type="match status" value="1"/>
</dbReference>
<evidence type="ECO:0000259" key="3">
    <source>
        <dbReference type="PROSITE" id="PS50110"/>
    </source>
</evidence>
<dbReference type="EMBL" id="JAKGTH010000006">
    <property type="protein sequence ID" value="MCF4100849.1"/>
    <property type="molecule type" value="Genomic_DNA"/>
</dbReference>
<accession>A0ABS9ED91</accession>
<dbReference type="InterPro" id="IPR011006">
    <property type="entry name" value="CheY-like_superfamily"/>
</dbReference>
<dbReference type="InterPro" id="IPR050595">
    <property type="entry name" value="Bact_response_regulator"/>
</dbReference>
<name>A0ABS9ED91_9FLAO</name>
<evidence type="ECO:0000313" key="5">
    <source>
        <dbReference type="Proteomes" id="UP001179363"/>
    </source>
</evidence>
<evidence type="ECO:0000256" key="2">
    <source>
        <dbReference type="PROSITE-ProRule" id="PRU00169"/>
    </source>
</evidence>
<feature type="domain" description="Response regulatory" evidence="3">
    <location>
        <begin position="4"/>
        <end position="128"/>
    </location>
</feature>
<feature type="modified residue" description="4-aspartylphosphate" evidence="2">
    <location>
        <position position="58"/>
    </location>
</feature>
<evidence type="ECO:0000313" key="4">
    <source>
        <dbReference type="EMBL" id="MCF4100849.1"/>
    </source>
</evidence>
<protein>
    <submittedName>
        <fullName evidence="4">Response regulator</fullName>
    </submittedName>
</protein>
<dbReference type="PROSITE" id="PS50110">
    <property type="entry name" value="RESPONSE_REGULATORY"/>
    <property type="match status" value="1"/>
</dbReference>
<proteinExistence type="predicted"/>
<gene>
    <name evidence="4" type="ORF">L1I30_04140</name>
</gene>
<sequence>MKKSICVIDDDMIYQLIIGKIISRSGYFHKPLFYKNATKALADFKSLETELPQVILLDINMPQMDGWQFLEALIKERPNLDSETDIYIVTSSIAHSDRLKASTYKQVSGFLSKPITVSKIKEMGVRLK</sequence>
<dbReference type="SMART" id="SM00448">
    <property type="entry name" value="REC"/>
    <property type="match status" value="1"/>
</dbReference>
<dbReference type="PANTHER" id="PTHR44591">
    <property type="entry name" value="STRESS RESPONSE REGULATOR PROTEIN 1"/>
    <property type="match status" value="1"/>
</dbReference>
<dbReference type="PANTHER" id="PTHR44591:SF3">
    <property type="entry name" value="RESPONSE REGULATORY DOMAIN-CONTAINING PROTEIN"/>
    <property type="match status" value="1"/>
</dbReference>
<keyword evidence="1 2" id="KW-0597">Phosphoprotein</keyword>
<reference evidence="4" key="1">
    <citation type="submission" date="2022-01" db="EMBL/GenBank/DDBJ databases">
        <title>Gillisia lutea sp. nov., isolated from marine plastic residues from the Malvarosa beach (Valencia, Spain).</title>
        <authorList>
            <person name="Vidal-Verdu A."/>
            <person name="Molina-Menor E."/>
            <person name="Satari L."/>
            <person name="Pascual J."/>
            <person name="Pereto J."/>
            <person name="Porcar M."/>
        </authorList>
    </citation>
    <scope>NUCLEOTIDE SEQUENCE</scope>
    <source>
        <strain evidence="4">M10.2A</strain>
    </source>
</reference>
<dbReference type="InterPro" id="IPR001789">
    <property type="entry name" value="Sig_transdc_resp-reg_receiver"/>
</dbReference>
<keyword evidence="5" id="KW-1185">Reference proteome</keyword>
<dbReference type="Proteomes" id="UP001179363">
    <property type="component" value="Unassembled WGS sequence"/>
</dbReference>
<comment type="caution">
    <text evidence="4">The sequence shown here is derived from an EMBL/GenBank/DDBJ whole genome shotgun (WGS) entry which is preliminary data.</text>
</comment>
<dbReference type="Gene3D" id="3.40.50.2300">
    <property type="match status" value="1"/>
</dbReference>
<organism evidence="4 5">
    <name type="scientific">Gillisia lutea</name>
    <dbReference type="NCBI Taxonomy" id="2909668"/>
    <lineage>
        <taxon>Bacteria</taxon>
        <taxon>Pseudomonadati</taxon>
        <taxon>Bacteroidota</taxon>
        <taxon>Flavobacteriia</taxon>
        <taxon>Flavobacteriales</taxon>
        <taxon>Flavobacteriaceae</taxon>
        <taxon>Gillisia</taxon>
    </lineage>
</organism>
<dbReference type="RefSeq" id="WP_236132984.1">
    <property type="nucleotide sequence ID" value="NZ_JAKGTH010000006.1"/>
</dbReference>